<reference evidence="2 3" key="1">
    <citation type="journal article" date="2018" name="Biotechnol. Adv.">
        <title>Improved genomic resources and new bioinformatic workflow for the carcinogenic parasite Clonorchis sinensis: Biotechnological implications.</title>
        <authorList>
            <person name="Wang D."/>
            <person name="Korhonen P.K."/>
            <person name="Gasser R.B."/>
            <person name="Young N.D."/>
        </authorList>
    </citation>
    <scope>NUCLEOTIDE SEQUENCE [LARGE SCALE GENOMIC DNA]</scope>
    <source>
        <strain evidence="2">Cs-k2</strain>
    </source>
</reference>
<dbReference type="AlphaFoldDB" id="A0A419PV33"/>
<dbReference type="EMBL" id="NIRI02000013">
    <property type="protein sequence ID" value="KAG5452829.1"/>
    <property type="molecule type" value="Genomic_DNA"/>
</dbReference>
<organism evidence="2 3">
    <name type="scientific">Clonorchis sinensis</name>
    <name type="common">Chinese liver fluke</name>
    <dbReference type="NCBI Taxonomy" id="79923"/>
    <lineage>
        <taxon>Eukaryota</taxon>
        <taxon>Metazoa</taxon>
        <taxon>Spiralia</taxon>
        <taxon>Lophotrochozoa</taxon>
        <taxon>Platyhelminthes</taxon>
        <taxon>Trematoda</taxon>
        <taxon>Digenea</taxon>
        <taxon>Opisthorchiida</taxon>
        <taxon>Opisthorchiata</taxon>
        <taxon>Opisthorchiidae</taxon>
        <taxon>Clonorchis</taxon>
    </lineage>
</organism>
<evidence type="ECO:0000313" key="2">
    <source>
        <dbReference type="EMBL" id="KAG5452829.1"/>
    </source>
</evidence>
<keyword evidence="3" id="KW-1185">Reference proteome</keyword>
<name>A0A419PV33_CLOSI</name>
<dbReference type="InParanoid" id="A0A419PV33"/>
<gene>
    <name evidence="2" type="ORF">CSKR_109005</name>
</gene>
<evidence type="ECO:0000256" key="1">
    <source>
        <dbReference type="SAM" id="MobiDB-lite"/>
    </source>
</evidence>
<reference evidence="2 3" key="2">
    <citation type="journal article" date="2021" name="Genomics">
        <title>High-quality reference genome for Clonorchis sinensis.</title>
        <authorList>
            <person name="Young N.D."/>
            <person name="Stroehlein A.J."/>
            <person name="Kinkar L."/>
            <person name="Wang T."/>
            <person name="Sohn W.M."/>
            <person name="Chang B.C.H."/>
            <person name="Kaur P."/>
            <person name="Weisz D."/>
            <person name="Dudchenko O."/>
            <person name="Aiden E.L."/>
            <person name="Korhonen P.K."/>
            <person name="Gasser R.B."/>
        </authorList>
    </citation>
    <scope>NUCLEOTIDE SEQUENCE [LARGE SCALE GENOMIC DNA]</scope>
    <source>
        <strain evidence="2">Cs-k2</strain>
    </source>
</reference>
<protein>
    <submittedName>
        <fullName evidence="2">Uncharacterized protein</fullName>
    </submittedName>
</protein>
<evidence type="ECO:0000313" key="3">
    <source>
        <dbReference type="Proteomes" id="UP000286415"/>
    </source>
</evidence>
<dbReference type="Proteomes" id="UP000286415">
    <property type="component" value="Unassembled WGS sequence"/>
</dbReference>
<proteinExistence type="predicted"/>
<feature type="compositionally biased region" description="Basic and acidic residues" evidence="1">
    <location>
        <begin position="134"/>
        <end position="183"/>
    </location>
</feature>
<feature type="region of interest" description="Disordered" evidence="1">
    <location>
        <begin position="129"/>
        <end position="183"/>
    </location>
</feature>
<sequence>MDAFSTFVCNHHRQHDLSVQYRRLSAVLFVCVQFIVVRGEGYCDQPGMRDSVSVAGTPPSIAQWVTEVRKPSYHGKVQSLRDGSCARIPFLGLRLTTLKLIQDNRQSCSRKVAFEQNITDCQEETTKKVCGGGEKGRGKGREKTGERQVDKERGDEEKDRWIEGGKRGCGSEERRGNTEEKNK</sequence>
<comment type="caution">
    <text evidence="2">The sequence shown here is derived from an EMBL/GenBank/DDBJ whole genome shotgun (WGS) entry which is preliminary data.</text>
</comment>
<accession>A0A419PV33</accession>